<evidence type="ECO:0000256" key="2">
    <source>
        <dbReference type="ARBA" id="ARBA00022448"/>
    </source>
</evidence>
<dbReference type="EMBL" id="JACMSC010000015">
    <property type="protein sequence ID" value="KAG6484526.1"/>
    <property type="molecule type" value="Genomic_DNA"/>
</dbReference>
<feature type="transmembrane region" description="Helical" evidence="11">
    <location>
        <begin position="175"/>
        <end position="195"/>
    </location>
</feature>
<feature type="transmembrane region" description="Helical" evidence="11">
    <location>
        <begin position="232"/>
        <end position="251"/>
    </location>
</feature>
<protein>
    <recommendedName>
        <fullName evidence="12">Sodium/calcium exchanger membrane region domain-containing protein</fullName>
    </recommendedName>
</protein>
<feature type="transmembrane region" description="Helical" evidence="11">
    <location>
        <begin position="6"/>
        <end position="24"/>
    </location>
</feature>
<evidence type="ECO:0000256" key="9">
    <source>
        <dbReference type="ARBA" id="ARBA00038187"/>
    </source>
</evidence>
<keyword evidence="5 11" id="KW-1133">Transmembrane helix</keyword>
<keyword evidence="8" id="KW-0739">Sodium transport</keyword>
<dbReference type="GO" id="GO:0006814">
    <property type="term" value="P:sodium ion transport"/>
    <property type="evidence" value="ECO:0007669"/>
    <property type="project" value="UniProtKB-KW"/>
</dbReference>
<keyword evidence="7 11" id="KW-0472">Membrane</keyword>
<keyword evidence="6" id="KW-0915">Sodium</keyword>
<dbReference type="PANTHER" id="PTHR12266:SF36">
    <property type="entry name" value="OS10G0436900 PROTEIN"/>
    <property type="match status" value="1"/>
</dbReference>
<name>A0A8J5FS47_ZINOF</name>
<keyword evidence="14" id="KW-1185">Reference proteome</keyword>
<feature type="compositionally biased region" description="Polar residues" evidence="10">
    <location>
        <begin position="560"/>
        <end position="580"/>
    </location>
</feature>
<feature type="domain" description="Sodium/calcium exchanger membrane region" evidence="12">
    <location>
        <begin position="385"/>
        <end position="538"/>
    </location>
</feature>
<feature type="transmembrane region" description="Helical" evidence="11">
    <location>
        <begin position="351"/>
        <end position="370"/>
    </location>
</feature>
<evidence type="ECO:0000313" key="14">
    <source>
        <dbReference type="Proteomes" id="UP000734854"/>
    </source>
</evidence>
<keyword evidence="3" id="KW-0050">Antiport</keyword>
<keyword evidence="2" id="KW-0813">Transport</keyword>
<reference evidence="13 14" key="1">
    <citation type="submission" date="2020-08" db="EMBL/GenBank/DDBJ databases">
        <title>Plant Genome Project.</title>
        <authorList>
            <person name="Zhang R.-G."/>
        </authorList>
    </citation>
    <scope>NUCLEOTIDE SEQUENCE [LARGE SCALE GENOMIC DNA]</scope>
    <source>
        <tissue evidence="13">Rhizome</tissue>
    </source>
</reference>
<dbReference type="Proteomes" id="UP000734854">
    <property type="component" value="Unassembled WGS sequence"/>
</dbReference>
<dbReference type="InterPro" id="IPR004837">
    <property type="entry name" value="NaCa_Exmemb"/>
</dbReference>
<feature type="transmembrane region" description="Helical" evidence="11">
    <location>
        <begin position="207"/>
        <end position="226"/>
    </location>
</feature>
<evidence type="ECO:0000256" key="8">
    <source>
        <dbReference type="ARBA" id="ARBA00023201"/>
    </source>
</evidence>
<dbReference type="InterPro" id="IPR051359">
    <property type="entry name" value="CaCA_antiporter"/>
</dbReference>
<dbReference type="InterPro" id="IPR044880">
    <property type="entry name" value="NCX_ion-bd_dom_sf"/>
</dbReference>
<evidence type="ECO:0000256" key="10">
    <source>
        <dbReference type="SAM" id="MobiDB-lite"/>
    </source>
</evidence>
<comment type="similarity">
    <text evidence="9">Belongs to the Ca(2+):cation antiporter (CaCA) (TC 2.A.19) family. Cation/calcium exchanger (CCX) subfamily.</text>
</comment>
<evidence type="ECO:0000256" key="1">
    <source>
        <dbReference type="ARBA" id="ARBA00004141"/>
    </source>
</evidence>
<dbReference type="PANTHER" id="PTHR12266">
    <property type="entry name" value="NA+/CA2+ K+ INDEPENDENT EXCHANGER"/>
    <property type="match status" value="1"/>
</dbReference>
<dbReference type="Gene3D" id="1.20.1420.30">
    <property type="entry name" value="NCX, central ion-binding region"/>
    <property type="match status" value="2"/>
</dbReference>
<feature type="transmembrane region" description="Helical" evidence="11">
    <location>
        <begin position="455"/>
        <end position="479"/>
    </location>
</feature>
<accession>A0A8J5FS47</accession>
<comment type="subcellular location">
    <subcellularLocation>
        <location evidence="1">Membrane</location>
        <topology evidence="1">Multi-pass membrane protein</topology>
    </subcellularLocation>
</comment>
<evidence type="ECO:0000259" key="12">
    <source>
        <dbReference type="Pfam" id="PF01699"/>
    </source>
</evidence>
<dbReference type="Pfam" id="PF01699">
    <property type="entry name" value="Na_Ca_ex"/>
    <property type="match status" value="2"/>
</dbReference>
<organism evidence="13 14">
    <name type="scientific">Zingiber officinale</name>
    <name type="common">Ginger</name>
    <name type="synonym">Amomum zingiber</name>
    <dbReference type="NCBI Taxonomy" id="94328"/>
    <lineage>
        <taxon>Eukaryota</taxon>
        <taxon>Viridiplantae</taxon>
        <taxon>Streptophyta</taxon>
        <taxon>Embryophyta</taxon>
        <taxon>Tracheophyta</taxon>
        <taxon>Spermatophyta</taxon>
        <taxon>Magnoliopsida</taxon>
        <taxon>Liliopsida</taxon>
        <taxon>Zingiberales</taxon>
        <taxon>Zingiberaceae</taxon>
        <taxon>Zingiber</taxon>
    </lineage>
</organism>
<evidence type="ECO:0000256" key="6">
    <source>
        <dbReference type="ARBA" id="ARBA00023053"/>
    </source>
</evidence>
<evidence type="ECO:0000256" key="4">
    <source>
        <dbReference type="ARBA" id="ARBA00022692"/>
    </source>
</evidence>
<evidence type="ECO:0000256" key="11">
    <source>
        <dbReference type="SAM" id="Phobius"/>
    </source>
</evidence>
<dbReference type="GO" id="GO:0015297">
    <property type="term" value="F:antiporter activity"/>
    <property type="evidence" value="ECO:0007669"/>
    <property type="project" value="UniProtKB-KW"/>
</dbReference>
<evidence type="ECO:0000256" key="7">
    <source>
        <dbReference type="ARBA" id="ARBA00023136"/>
    </source>
</evidence>
<dbReference type="GO" id="GO:0016020">
    <property type="term" value="C:membrane"/>
    <property type="evidence" value="ECO:0007669"/>
    <property type="project" value="UniProtKB-SubCell"/>
</dbReference>
<feature type="transmembrane region" description="Helical" evidence="11">
    <location>
        <begin position="491"/>
        <end position="509"/>
    </location>
</feature>
<feature type="region of interest" description="Disordered" evidence="10">
    <location>
        <begin position="560"/>
        <end position="581"/>
    </location>
</feature>
<keyword evidence="4 11" id="KW-0812">Transmembrane</keyword>
<evidence type="ECO:0000256" key="5">
    <source>
        <dbReference type="ARBA" id="ARBA00022989"/>
    </source>
</evidence>
<evidence type="ECO:0000256" key="3">
    <source>
        <dbReference type="ARBA" id="ARBA00022449"/>
    </source>
</evidence>
<feature type="transmembrane region" description="Helical" evidence="11">
    <location>
        <begin position="382"/>
        <end position="400"/>
    </location>
</feature>
<evidence type="ECO:0000313" key="13">
    <source>
        <dbReference type="EMBL" id="KAG6484526.1"/>
    </source>
</evidence>
<sequence length="666" mass="72638">MAIPVLLQLFFNSSFVALILFYFSSNPFLQEFTKLLILRGRAVPIQPHHDLSSKSNLCYDRLHGAKKSLLIDLESNVSPQGYINYIYIFYCALGEHPLLGYVLLILWLIVLFYLLADTSANYFCTNLEGLSVLLKLPPTIAGVTLLSFGNGAPDAFSSIVSFMCSGSGVLGLNSVIGGAFFVSCVVVGIISICVGNSCSTTINWSCFIRDLVFFLFVLLVLLVILVVGKINFWVDTAFTSLYLIYVFLVAVEHLFGNNDSSADTTTDQEAPLLEIRSSSESDATKSNSFSFHNVVQCLELPLSLPRRLTIPDISEESWSRPRAVAQVTLAPVFSATLLNSKRKNAGSKESLIVYIIGPVTGLVLGVLAFVKTKDRPPSRFQLPWLAGGFLMSVIWTYLIAQELVSLLVSLGTVLEISPSILGITVLAWGNSVTDLIACMAVAVRGRAGGIQMAVTGCYGGPIFDVSVGLGLSFVFSSWSAYPSAVNISRDLALFQTMGFMVGGLLWALVMLPRRGMRFDRVLGIGLLSIYLCSLSLRIVQYLRSLQQRGTCWHNLGNASDPVQSNQTGRKPTNPSRSGLENQFGPGVSISERSMYRSGKFRRFAAGTAAGYALLVINSKLDAGDAPALLIEAKKKGKNLWSWALMLSLLTMAKTGSYRLLLLKDMR</sequence>
<comment type="caution">
    <text evidence="13">The sequence shown here is derived from an EMBL/GenBank/DDBJ whole genome shotgun (WGS) entry which is preliminary data.</text>
</comment>
<feature type="transmembrane region" description="Helical" evidence="11">
    <location>
        <begin position="521"/>
        <end position="539"/>
    </location>
</feature>
<dbReference type="GO" id="GO:0008324">
    <property type="term" value="F:monoatomic cation transmembrane transporter activity"/>
    <property type="evidence" value="ECO:0007669"/>
    <property type="project" value="TreeGrafter"/>
</dbReference>
<keyword evidence="8" id="KW-0406">Ion transport</keyword>
<feature type="transmembrane region" description="Helical" evidence="11">
    <location>
        <begin position="98"/>
        <end position="116"/>
    </location>
</feature>
<gene>
    <name evidence="13" type="ORF">ZIOFF_053045</name>
</gene>
<proteinExistence type="inferred from homology"/>
<feature type="domain" description="Sodium/calcium exchanger membrane region" evidence="12">
    <location>
        <begin position="105"/>
        <end position="249"/>
    </location>
</feature>
<feature type="transmembrane region" description="Helical" evidence="11">
    <location>
        <begin position="639"/>
        <end position="660"/>
    </location>
</feature>
<dbReference type="AlphaFoldDB" id="A0A8J5FS47"/>